<sequence>MDGVALMGTINFGLYPEIRDAGSLSSAMAEAANRAGLDLAGVRSQSEVGSGVISTAQVDSSRGKVLVWLDESTRTFFVGVQEGRFVWAEGATDDLAALVAASVAWREGMLVGEFAENFPFMTLTRLAKAREAGDPVPAQWDWLLNSEIFEEERPLVEAAHAEHRLRRLFPNLSHGTLRLSTNLGVQGSREIHITPLDAGRYRVEDTAVSGSSLDAGSLMGAVVAAAEFLDRDPDLE</sequence>
<name>A0ABV9XHM7_9ACTN</name>
<protein>
    <submittedName>
        <fullName evidence="1">DUF6193 family natural product biosynthesis protein</fullName>
    </submittedName>
</protein>
<evidence type="ECO:0000313" key="1">
    <source>
        <dbReference type="EMBL" id="MFC5024856.1"/>
    </source>
</evidence>
<organism evidence="1 2">
    <name type="scientific">Streptomyces coeruleoprunus</name>
    <dbReference type="NCBI Taxonomy" id="285563"/>
    <lineage>
        <taxon>Bacteria</taxon>
        <taxon>Bacillati</taxon>
        <taxon>Actinomycetota</taxon>
        <taxon>Actinomycetes</taxon>
        <taxon>Kitasatosporales</taxon>
        <taxon>Streptomycetaceae</taxon>
        <taxon>Streptomyces</taxon>
    </lineage>
</organism>
<gene>
    <name evidence="1" type="ORF">ACFPM3_22285</name>
</gene>
<dbReference type="Proteomes" id="UP001595829">
    <property type="component" value="Unassembled WGS sequence"/>
</dbReference>
<accession>A0ABV9XHM7</accession>
<keyword evidence="2" id="KW-1185">Reference proteome</keyword>
<proteinExistence type="predicted"/>
<dbReference type="EMBL" id="JBHSJD010000017">
    <property type="protein sequence ID" value="MFC5024856.1"/>
    <property type="molecule type" value="Genomic_DNA"/>
</dbReference>
<dbReference type="RefSeq" id="WP_345691176.1">
    <property type="nucleotide sequence ID" value="NZ_BAABIT010000001.1"/>
</dbReference>
<comment type="caution">
    <text evidence="1">The sequence shown here is derived from an EMBL/GenBank/DDBJ whole genome shotgun (WGS) entry which is preliminary data.</text>
</comment>
<dbReference type="InterPro" id="IPR045682">
    <property type="entry name" value="DUF6193"/>
</dbReference>
<dbReference type="Pfam" id="PF19692">
    <property type="entry name" value="DUF6193"/>
    <property type="match status" value="1"/>
</dbReference>
<reference evidence="2" key="1">
    <citation type="journal article" date="2019" name="Int. J. Syst. Evol. Microbiol.">
        <title>The Global Catalogue of Microorganisms (GCM) 10K type strain sequencing project: providing services to taxonomists for standard genome sequencing and annotation.</title>
        <authorList>
            <consortium name="The Broad Institute Genomics Platform"/>
            <consortium name="The Broad Institute Genome Sequencing Center for Infectious Disease"/>
            <person name="Wu L."/>
            <person name="Ma J."/>
        </authorList>
    </citation>
    <scope>NUCLEOTIDE SEQUENCE [LARGE SCALE GENOMIC DNA]</scope>
    <source>
        <strain evidence="2">CGMCC 4.1648</strain>
    </source>
</reference>
<evidence type="ECO:0000313" key="2">
    <source>
        <dbReference type="Proteomes" id="UP001595829"/>
    </source>
</evidence>